<dbReference type="PANTHER" id="PTHR38440:SF1">
    <property type="entry name" value="UPF0398 PROTEIN SPR0331"/>
    <property type="match status" value="1"/>
</dbReference>
<evidence type="ECO:0000313" key="2">
    <source>
        <dbReference type="Proteomes" id="UP001501094"/>
    </source>
</evidence>
<sequence>MTVVGVTGHSDLTEPTLALVRTALDKELSSHSGTELTGLTCLARGADQVFADAVLAVGGALHVVVPAADYFDRVTDPVDRRRCDEYLRRAAATEQMPFETANREAYDAASRHLVDRCKTLVAVWDGSQDSGTGHAVQYARRAGKQTVVIWPDGANRRSSR</sequence>
<gene>
    <name evidence="1" type="ORF">GCM10009751_20330</name>
</gene>
<dbReference type="SUPFAM" id="SSF102405">
    <property type="entry name" value="MCP/YpsA-like"/>
    <property type="match status" value="1"/>
</dbReference>
<evidence type="ECO:0000313" key="1">
    <source>
        <dbReference type="EMBL" id="GAA1862468.1"/>
    </source>
</evidence>
<name>A0ABP4ZNL5_9MICO</name>
<reference evidence="2" key="1">
    <citation type="journal article" date="2019" name="Int. J. Syst. Evol. Microbiol.">
        <title>The Global Catalogue of Microorganisms (GCM) 10K type strain sequencing project: providing services to taxonomists for standard genome sequencing and annotation.</title>
        <authorList>
            <consortium name="The Broad Institute Genomics Platform"/>
            <consortium name="The Broad Institute Genome Sequencing Center for Infectious Disease"/>
            <person name="Wu L."/>
            <person name="Ma J."/>
        </authorList>
    </citation>
    <scope>NUCLEOTIDE SEQUENCE [LARGE SCALE GENOMIC DNA]</scope>
    <source>
        <strain evidence="2">JCM 14326</strain>
    </source>
</reference>
<keyword evidence="2" id="KW-1185">Reference proteome</keyword>
<protein>
    <submittedName>
        <fullName evidence="1">Uncharacterized protein</fullName>
    </submittedName>
</protein>
<dbReference type="PANTHER" id="PTHR38440">
    <property type="entry name" value="UPF0398 PROTEIN YPSA"/>
    <property type="match status" value="1"/>
</dbReference>
<dbReference type="RefSeq" id="WP_344102224.1">
    <property type="nucleotide sequence ID" value="NZ_BAAANL010000003.1"/>
</dbReference>
<accession>A0ABP4ZNL5</accession>
<dbReference type="EMBL" id="BAAANL010000003">
    <property type="protein sequence ID" value="GAA1862468.1"/>
    <property type="molecule type" value="Genomic_DNA"/>
</dbReference>
<dbReference type="Gene3D" id="3.40.50.450">
    <property type="match status" value="1"/>
</dbReference>
<proteinExistence type="predicted"/>
<organism evidence="1 2">
    <name type="scientific">Myceligenerans crystallogenes</name>
    <dbReference type="NCBI Taxonomy" id="316335"/>
    <lineage>
        <taxon>Bacteria</taxon>
        <taxon>Bacillati</taxon>
        <taxon>Actinomycetota</taxon>
        <taxon>Actinomycetes</taxon>
        <taxon>Micrococcales</taxon>
        <taxon>Promicromonosporaceae</taxon>
        <taxon>Myceligenerans</taxon>
    </lineage>
</organism>
<dbReference type="InterPro" id="IPR010697">
    <property type="entry name" value="YspA"/>
</dbReference>
<dbReference type="Proteomes" id="UP001501094">
    <property type="component" value="Unassembled WGS sequence"/>
</dbReference>
<comment type="caution">
    <text evidence="1">The sequence shown here is derived from an EMBL/GenBank/DDBJ whole genome shotgun (WGS) entry which is preliminary data.</text>
</comment>